<sequence length="327" mass="35763">MAGQAVADILEGESLHFKKLGDYRSIAGAANMASIQLMSNEACAFASSASSVTWDLDAVLQTINPIFTAGINHHLFHGFSYLSAPIALWPGFAAFSPYSGNIGYAESWAPRTLLWNHANEITSYIACMHLLLKYGKPQYDVAFFEQKSYVGAGCNSSWFADSGTVVPDNQYPSSQLINYYRIYEDLDDFLFVAASPATFAVPTKTKVVDVEVDVVLPRRTKNQIPILIDLWTGQMTPISVYTELSPGHIKLHISLEIYQATMITPVPLIVIPIHAINTTTPDIPVASVVFTSEPTNQEPILANSAPISLPPHAFDKSQQTKNSNPGH</sequence>
<dbReference type="STRING" id="1141098.A0A1Y2DZT4"/>
<evidence type="ECO:0000313" key="1">
    <source>
        <dbReference type="EMBL" id="ORY64798.1"/>
    </source>
</evidence>
<accession>A0A1Y2DZT4</accession>
<dbReference type="PANTHER" id="PTHR36848:SF2">
    <property type="entry name" value="SECRETED PROTEIN"/>
    <property type="match status" value="1"/>
</dbReference>
<dbReference type="RefSeq" id="XP_040715951.1">
    <property type="nucleotide sequence ID" value="XM_040865257.1"/>
</dbReference>
<dbReference type="PANTHER" id="PTHR36848">
    <property type="entry name" value="DNA-BINDING PROTEIN (PUTATIVE SECRETED PROTEIN)-RELATED"/>
    <property type="match status" value="1"/>
</dbReference>
<organism evidence="1 2">
    <name type="scientific">Pseudomassariella vexata</name>
    <dbReference type="NCBI Taxonomy" id="1141098"/>
    <lineage>
        <taxon>Eukaryota</taxon>
        <taxon>Fungi</taxon>
        <taxon>Dikarya</taxon>
        <taxon>Ascomycota</taxon>
        <taxon>Pezizomycotina</taxon>
        <taxon>Sordariomycetes</taxon>
        <taxon>Xylariomycetidae</taxon>
        <taxon>Amphisphaeriales</taxon>
        <taxon>Pseudomassariaceae</taxon>
        <taxon>Pseudomassariella</taxon>
    </lineage>
</organism>
<dbReference type="GeneID" id="63781469"/>
<dbReference type="InterPro" id="IPR053161">
    <property type="entry name" value="Ulvan_degrading_GH"/>
</dbReference>
<dbReference type="OrthoDB" id="5212774at2759"/>
<gene>
    <name evidence="1" type="ORF">BCR38DRAFT_523382</name>
</gene>
<name>A0A1Y2DZT4_9PEZI</name>
<dbReference type="Proteomes" id="UP000193689">
    <property type="component" value="Unassembled WGS sequence"/>
</dbReference>
<dbReference type="EMBL" id="MCFJ01000006">
    <property type="protein sequence ID" value="ORY64798.1"/>
    <property type="molecule type" value="Genomic_DNA"/>
</dbReference>
<dbReference type="InParanoid" id="A0A1Y2DZT4"/>
<keyword evidence="2" id="KW-1185">Reference proteome</keyword>
<reference evidence="1 2" key="1">
    <citation type="submission" date="2016-07" db="EMBL/GenBank/DDBJ databases">
        <title>Pervasive Adenine N6-methylation of Active Genes in Fungi.</title>
        <authorList>
            <consortium name="DOE Joint Genome Institute"/>
            <person name="Mondo S.J."/>
            <person name="Dannebaum R.O."/>
            <person name="Kuo R.C."/>
            <person name="Labutti K."/>
            <person name="Haridas S."/>
            <person name="Kuo A."/>
            <person name="Salamov A."/>
            <person name="Ahrendt S.R."/>
            <person name="Lipzen A."/>
            <person name="Sullivan W."/>
            <person name="Andreopoulos W.B."/>
            <person name="Clum A."/>
            <person name="Lindquist E."/>
            <person name="Daum C."/>
            <person name="Ramamoorthy G.K."/>
            <person name="Gryganskyi A."/>
            <person name="Culley D."/>
            <person name="Magnuson J.K."/>
            <person name="James T.Y."/>
            <person name="O'Malley M.A."/>
            <person name="Stajich J.E."/>
            <person name="Spatafora J.W."/>
            <person name="Visel A."/>
            <person name="Grigoriev I.V."/>
        </authorList>
    </citation>
    <scope>NUCLEOTIDE SEQUENCE [LARGE SCALE GENOMIC DNA]</scope>
    <source>
        <strain evidence="1 2">CBS 129021</strain>
    </source>
</reference>
<dbReference type="AlphaFoldDB" id="A0A1Y2DZT4"/>
<protein>
    <submittedName>
        <fullName evidence="1">Uncharacterized protein</fullName>
    </submittedName>
</protein>
<proteinExistence type="predicted"/>
<evidence type="ECO:0000313" key="2">
    <source>
        <dbReference type="Proteomes" id="UP000193689"/>
    </source>
</evidence>
<comment type="caution">
    <text evidence="1">The sequence shown here is derived from an EMBL/GenBank/DDBJ whole genome shotgun (WGS) entry which is preliminary data.</text>
</comment>